<accession>A0A8K0C5L4</accession>
<comment type="similarity">
    <text evidence="3 6">Belongs to the peptidase S33 family.</text>
</comment>
<keyword evidence="5 6" id="KW-0378">Hydrolase</keyword>
<dbReference type="PANTHER" id="PTHR21661:SF35">
    <property type="entry name" value="EPOXIDE HYDROLASE"/>
    <property type="match status" value="1"/>
</dbReference>
<evidence type="ECO:0000256" key="1">
    <source>
        <dbReference type="ARBA" id="ARBA00000221"/>
    </source>
</evidence>
<feature type="active site" description="Proton acceptor" evidence="7">
    <location>
        <position position="431"/>
    </location>
</feature>
<feature type="chain" id="PRO_5035421540" description="Epoxide hydrolase" evidence="8">
    <location>
        <begin position="26"/>
        <end position="461"/>
    </location>
</feature>
<evidence type="ECO:0000313" key="11">
    <source>
        <dbReference type="Proteomes" id="UP000801492"/>
    </source>
</evidence>
<dbReference type="PIRSF" id="PIRSF001112">
    <property type="entry name" value="Epoxide_hydrolase"/>
    <property type="match status" value="1"/>
</dbReference>
<evidence type="ECO:0000256" key="2">
    <source>
        <dbReference type="ARBA" id="ARBA00004111"/>
    </source>
</evidence>
<comment type="catalytic activity">
    <reaction evidence="1 6">
        <text>1-(4-methoxyphenyl)-N-methyl-N-[(3-methyloxetan-3-yl)methyl]methanamine + H2O = 2-{[(4-methoxybenzyl)(methyl)amino]methyl}-2-methylpropane-1,3-diol</text>
        <dbReference type="Rhea" id="RHEA:55764"/>
        <dbReference type="ChEBI" id="CHEBI:15377"/>
        <dbReference type="ChEBI" id="CHEBI:139161"/>
        <dbReference type="ChEBI" id="CHEBI:139164"/>
        <dbReference type="EC" id="3.3.2.9"/>
    </reaction>
</comment>
<keyword evidence="4 6" id="KW-0058">Aromatic hydrocarbons catabolism</keyword>
<dbReference type="InterPro" id="IPR010497">
    <property type="entry name" value="Epoxide_hydro_N"/>
</dbReference>
<sequence>MSLLRTLLLLSTVVLIVLIGIKINSLIQPPPVPKIEENRYWGPGNRPSKEDTTIKSFKISVSEEILTDLKTRLETTRTLTPPLEGIQQQYGFNTNLLQKVINYWKKDYDWRKRETFLNQFPQYKTRIQGLNLHYIHVKPKNVRTLPLLLLHGWPGSVREFYKIIPILTKPQQGQDFAFEVIVPSLPGYGFSEGSSKPGFGSIEIAMVLKNLMKRIGHDKFYVQGGDWGAILVANMAALFPENILGLHSNMCSSISFISNLKVALGSIYPPLIIDKRYEHQMYPFSEKLQKGLEESGYFHIQATKPDTIGVAIGQSPAGLAAYILEKFSTGTNYTYKAREDGGLLEKFTYDELIDNLMLYWVTNSFTTSARIYAESFTKAQLAHRVMEIPIKENVPCACARFAHEIIYNTDWILRDKFTNLIQTTDFDKGGHFAALEEPQLLAQDIVSAVRKMERWRNGKKE</sequence>
<evidence type="ECO:0000256" key="8">
    <source>
        <dbReference type="SAM" id="SignalP"/>
    </source>
</evidence>
<keyword evidence="6" id="KW-0472">Membrane</keyword>
<feature type="signal peptide" evidence="8">
    <location>
        <begin position="1"/>
        <end position="25"/>
    </location>
</feature>
<feature type="active site" description="Nucleophile" evidence="7">
    <location>
        <position position="226"/>
    </location>
</feature>
<reference evidence="10" key="1">
    <citation type="submission" date="2019-08" db="EMBL/GenBank/DDBJ databases">
        <title>The genome of the North American firefly Photinus pyralis.</title>
        <authorList>
            <consortium name="Photinus pyralis genome working group"/>
            <person name="Fallon T.R."/>
            <person name="Sander Lower S.E."/>
            <person name="Weng J.-K."/>
        </authorList>
    </citation>
    <scope>NUCLEOTIDE SEQUENCE</scope>
    <source>
        <strain evidence="10">TRF0915ILg1</strain>
        <tissue evidence="10">Whole body</tissue>
    </source>
</reference>
<comment type="subcellular location">
    <subcellularLocation>
        <location evidence="6">Endoplasmic reticulum membrane</location>
    </subcellularLocation>
    <subcellularLocation>
        <location evidence="2">Microsome membrane</location>
        <topology evidence="2">Single-pass membrane protein</topology>
    </subcellularLocation>
</comment>
<keyword evidence="8" id="KW-0732">Signal</keyword>
<dbReference type="InterPro" id="IPR000639">
    <property type="entry name" value="Epox_hydrolase-like"/>
</dbReference>
<dbReference type="EC" id="3.3.2.9" evidence="6"/>
<dbReference type="OrthoDB" id="7130006at2759"/>
<proteinExistence type="inferred from homology"/>
<protein>
    <recommendedName>
        <fullName evidence="6">Epoxide hydrolase</fullName>
        <ecNumber evidence="6">3.3.2.9</ecNumber>
    </recommendedName>
</protein>
<dbReference type="SUPFAM" id="SSF53474">
    <property type="entry name" value="alpha/beta-Hydrolases"/>
    <property type="match status" value="1"/>
</dbReference>
<evidence type="ECO:0000256" key="4">
    <source>
        <dbReference type="ARBA" id="ARBA00022797"/>
    </source>
</evidence>
<dbReference type="InterPro" id="IPR029058">
    <property type="entry name" value="AB_hydrolase_fold"/>
</dbReference>
<evidence type="ECO:0000313" key="10">
    <source>
        <dbReference type="EMBL" id="KAF2879071.1"/>
    </source>
</evidence>
<evidence type="ECO:0000256" key="5">
    <source>
        <dbReference type="ARBA" id="ARBA00022801"/>
    </source>
</evidence>
<dbReference type="PANTHER" id="PTHR21661">
    <property type="entry name" value="EPOXIDE HYDROLASE 1-RELATED"/>
    <property type="match status" value="1"/>
</dbReference>
<dbReference type="GO" id="GO:0005789">
    <property type="term" value="C:endoplasmic reticulum membrane"/>
    <property type="evidence" value="ECO:0007669"/>
    <property type="project" value="UniProtKB-SubCell"/>
</dbReference>
<feature type="domain" description="Epoxide hydrolase N-terminal" evidence="9">
    <location>
        <begin position="54"/>
        <end position="160"/>
    </location>
</feature>
<comment type="function">
    <text evidence="6">Catalyzes juvenile hormone hydrolysis.</text>
</comment>
<evidence type="ECO:0000256" key="6">
    <source>
        <dbReference type="PIRNR" id="PIRNR001112"/>
    </source>
</evidence>
<dbReference type="GO" id="GO:0097176">
    <property type="term" value="P:epoxide metabolic process"/>
    <property type="evidence" value="ECO:0007669"/>
    <property type="project" value="TreeGrafter"/>
</dbReference>
<dbReference type="Gene3D" id="3.40.50.1820">
    <property type="entry name" value="alpha/beta hydrolase"/>
    <property type="match status" value="1"/>
</dbReference>
<dbReference type="PRINTS" id="PR00412">
    <property type="entry name" value="EPOXHYDRLASE"/>
</dbReference>
<evidence type="ECO:0000259" key="9">
    <source>
        <dbReference type="Pfam" id="PF06441"/>
    </source>
</evidence>
<keyword evidence="6" id="KW-0256">Endoplasmic reticulum</keyword>
<name>A0A8K0C5L4_IGNLU</name>
<comment type="catalytic activity">
    <reaction evidence="6">
        <text>cis-stilbene oxide + H2O = (1R,2R)-hydrobenzoin</text>
        <dbReference type="Rhea" id="RHEA:23900"/>
        <dbReference type="ChEBI" id="CHEBI:15377"/>
        <dbReference type="ChEBI" id="CHEBI:50004"/>
        <dbReference type="ChEBI" id="CHEBI:50014"/>
        <dbReference type="EC" id="3.3.2.9"/>
    </reaction>
</comment>
<evidence type="ECO:0000256" key="7">
    <source>
        <dbReference type="PIRSR" id="PIRSR001112-1"/>
    </source>
</evidence>
<dbReference type="Proteomes" id="UP000801492">
    <property type="component" value="Unassembled WGS sequence"/>
</dbReference>
<keyword evidence="11" id="KW-1185">Reference proteome</keyword>
<gene>
    <name evidence="10" type="ORF">ILUMI_27106</name>
</gene>
<dbReference type="Pfam" id="PF06441">
    <property type="entry name" value="EHN"/>
    <property type="match status" value="1"/>
</dbReference>
<evidence type="ECO:0000256" key="3">
    <source>
        <dbReference type="ARBA" id="ARBA00010088"/>
    </source>
</evidence>
<dbReference type="InterPro" id="IPR016292">
    <property type="entry name" value="Epoxide_hydrolase"/>
</dbReference>
<feature type="active site" description="Proton donor" evidence="7">
    <location>
        <position position="372"/>
    </location>
</feature>
<comment type="caution">
    <text evidence="10">The sequence shown here is derived from an EMBL/GenBank/DDBJ whole genome shotgun (WGS) entry which is preliminary data.</text>
</comment>
<organism evidence="10 11">
    <name type="scientific">Ignelater luminosus</name>
    <name type="common">Cucubano</name>
    <name type="synonym">Pyrophorus luminosus</name>
    <dbReference type="NCBI Taxonomy" id="2038154"/>
    <lineage>
        <taxon>Eukaryota</taxon>
        <taxon>Metazoa</taxon>
        <taxon>Ecdysozoa</taxon>
        <taxon>Arthropoda</taxon>
        <taxon>Hexapoda</taxon>
        <taxon>Insecta</taxon>
        <taxon>Pterygota</taxon>
        <taxon>Neoptera</taxon>
        <taxon>Endopterygota</taxon>
        <taxon>Coleoptera</taxon>
        <taxon>Polyphaga</taxon>
        <taxon>Elateriformia</taxon>
        <taxon>Elateroidea</taxon>
        <taxon>Elateridae</taxon>
        <taxon>Agrypninae</taxon>
        <taxon>Pyrophorini</taxon>
        <taxon>Ignelater</taxon>
    </lineage>
</organism>
<dbReference type="AlphaFoldDB" id="A0A8K0C5L4"/>
<dbReference type="GO" id="GO:0033961">
    <property type="term" value="F:cis-stilbene-oxide hydrolase activity"/>
    <property type="evidence" value="ECO:0007669"/>
    <property type="project" value="UniProtKB-UniRule"/>
</dbReference>
<dbReference type="EMBL" id="VTPC01091234">
    <property type="protein sequence ID" value="KAF2879071.1"/>
    <property type="molecule type" value="Genomic_DNA"/>
</dbReference>